<protein>
    <submittedName>
        <fullName evidence="2">Tubulin polyglutamylase ttll6-like isoform x1</fullName>
    </submittedName>
</protein>
<dbReference type="Proteomes" id="UP000183809">
    <property type="component" value="Unassembled WGS sequence"/>
</dbReference>
<keyword evidence="3" id="KW-1185">Reference proteome</keyword>
<feature type="compositionally biased region" description="Polar residues" evidence="1">
    <location>
        <begin position="37"/>
        <end position="52"/>
    </location>
</feature>
<accession>A0A1J9RBP4</accession>
<dbReference type="RefSeq" id="XP_020134617.1">
    <property type="nucleotide sequence ID" value="XM_020274229.1"/>
</dbReference>
<name>A0A1J9RBP4_9PEZI</name>
<feature type="region of interest" description="Disordered" evidence="1">
    <location>
        <begin position="1"/>
        <end position="167"/>
    </location>
</feature>
<dbReference type="EMBL" id="MNUE01000003">
    <property type="protein sequence ID" value="OJD39006.1"/>
    <property type="molecule type" value="Genomic_DNA"/>
</dbReference>
<evidence type="ECO:0000256" key="1">
    <source>
        <dbReference type="SAM" id="MobiDB-lite"/>
    </source>
</evidence>
<evidence type="ECO:0000313" key="3">
    <source>
        <dbReference type="Proteomes" id="UP000183809"/>
    </source>
</evidence>
<proteinExistence type="predicted"/>
<comment type="caution">
    <text evidence="2">The sequence shown here is derived from an EMBL/GenBank/DDBJ whole genome shotgun (WGS) entry which is preliminary data.</text>
</comment>
<reference evidence="2 3" key="1">
    <citation type="submission" date="2016-10" db="EMBL/GenBank/DDBJ databases">
        <title>Proteomics and genomics reveal pathogen-plant mechanisms compatible with a hemibiotrophic lifestyle of Diplodia corticola.</title>
        <authorList>
            <person name="Fernandes I."/>
            <person name="De Jonge R."/>
            <person name="Van De Peer Y."/>
            <person name="Devreese B."/>
            <person name="Alves A."/>
            <person name="Esteves A.C."/>
        </authorList>
    </citation>
    <scope>NUCLEOTIDE SEQUENCE [LARGE SCALE GENOMIC DNA]</scope>
    <source>
        <strain evidence="2 3">CBS 112549</strain>
    </source>
</reference>
<dbReference type="OrthoDB" id="10460346at2759"/>
<dbReference type="GeneID" id="31014490"/>
<gene>
    <name evidence="2" type="ORF">BKCO1_300067</name>
</gene>
<feature type="compositionally biased region" description="Low complexity" evidence="1">
    <location>
        <begin position="141"/>
        <end position="155"/>
    </location>
</feature>
<feature type="compositionally biased region" description="Polar residues" evidence="1">
    <location>
        <begin position="69"/>
        <end position="80"/>
    </location>
</feature>
<evidence type="ECO:0000313" key="2">
    <source>
        <dbReference type="EMBL" id="OJD39006.1"/>
    </source>
</evidence>
<sequence>MSGLFVADPDGGRGQQHSGFRCSMARSGTILEEDLQKTMQSDEPGGSNSTMRPSTPPPTGSPGGAHQFVSPSGSVVTSNISPGSSTGGASPTSTAPTSAATSPANRSSEFKPATRQPSDSKHSSGTTQAASAPHVAFDIGSTLKSSSTSPQSPDPKINKKSPDGHFDLDSIRLRSLSPTRDSYYLPYARRSAIPSSYSEPPPLDLQAPTTFGPYRSPHTLSELHARAWFSAKKPFPIEPCLQCRLKGLPCPANRRSPCNAHLGPLLDPSNADDDTTAPRLFAAHPRFPACLRCIRAGEADSCIVQRRATLEERAAFRKIPKTFSEDFLLDTAVVILPTDRDVANPSLFAEKLRKREELLQQTRMKEEKAAFAPRQVVVRRRNMAEQEEVRIRDGQERDRLLLSGKGRKAVLKPTESWGEKWVGRREAEELEYMRKIRENTDEILAAAEAGGIWA</sequence>
<dbReference type="AlphaFoldDB" id="A0A1J9RBP4"/>
<feature type="compositionally biased region" description="Low complexity" evidence="1">
    <location>
        <begin position="81"/>
        <end position="104"/>
    </location>
</feature>
<feature type="compositionally biased region" description="Basic and acidic residues" evidence="1">
    <location>
        <begin position="156"/>
        <end position="167"/>
    </location>
</feature>
<organism evidence="2 3">
    <name type="scientific">Diplodia corticola</name>
    <dbReference type="NCBI Taxonomy" id="236234"/>
    <lineage>
        <taxon>Eukaryota</taxon>
        <taxon>Fungi</taxon>
        <taxon>Dikarya</taxon>
        <taxon>Ascomycota</taxon>
        <taxon>Pezizomycotina</taxon>
        <taxon>Dothideomycetes</taxon>
        <taxon>Dothideomycetes incertae sedis</taxon>
        <taxon>Botryosphaeriales</taxon>
        <taxon>Botryosphaeriaceae</taxon>
        <taxon>Diplodia</taxon>
    </lineage>
</organism>